<gene>
    <name evidence="1" type="ORF">NCTC13296_00234</name>
</gene>
<evidence type="ECO:0000313" key="1">
    <source>
        <dbReference type="EMBL" id="SUE13422.1"/>
    </source>
</evidence>
<proteinExistence type="predicted"/>
<accession>A0A379LU23</accession>
<keyword evidence="2" id="KW-1185">Reference proteome</keyword>
<name>A0A379LU23_9NOCA</name>
<evidence type="ECO:0000313" key="2">
    <source>
        <dbReference type="Proteomes" id="UP000254569"/>
    </source>
</evidence>
<reference evidence="1 2" key="1">
    <citation type="submission" date="2018-06" db="EMBL/GenBank/DDBJ databases">
        <authorList>
            <consortium name="Pathogen Informatics"/>
            <person name="Doyle S."/>
        </authorList>
    </citation>
    <scope>NUCLEOTIDE SEQUENCE [LARGE SCALE GENOMIC DNA]</scope>
    <source>
        <strain evidence="1 2">NCTC13296</strain>
    </source>
</reference>
<dbReference type="EMBL" id="UGVI01000001">
    <property type="protein sequence ID" value="SUE13422.1"/>
    <property type="molecule type" value="Genomic_DNA"/>
</dbReference>
<dbReference type="RefSeq" id="WP_255162605.1">
    <property type="nucleotide sequence ID" value="NZ_CP101467.1"/>
</dbReference>
<protein>
    <submittedName>
        <fullName evidence="1">Uncharacterized protein</fullName>
    </submittedName>
</protein>
<dbReference type="AlphaFoldDB" id="A0A379LU23"/>
<dbReference type="Proteomes" id="UP000254569">
    <property type="component" value="Unassembled WGS sequence"/>
</dbReference>
<sequence length="40" mass="4295">MSALPDDPYGDTIRTALHEVRQAITDRDTAPRASAPGTAR</sequence>
<organism evidence="1 2">
    <name type="scientific">Rhodococcus gordoniae</name>
    <dbReference type="NCBI Taxonomy" id="223392"/>
    <lineage>
        <taxon>Bacteria</taxon>
        <taxon>Bacillati</taxon>
        <taxon>Actinomycetota</taxon>
        <taxon>Actinomycetes</taxon>
        <taxon>Mycobacteriales</taxon>
        <taxon>Nocardiaceae</taxon>
        <taxon>Rhodococcus</taxon>
    </lineage>
</organism>